<feature type="transmembrane region" description="Helical" evidence="6">
    <location>
        <begin position="114"/>
        <end position="133"/>
    </location>
</feature>
<dbReference type="FunFam" id="1.20.1250.20:FF:000034">
    <property type="entry name" value="MFS general substrate transporter"/>
    <property type="match status" value="1"/>
</dbReference>
<keyword evidence="5 6" id="KW-0472">Membrane</keyword>
<dbReference type="InterPro" id="IPR020846">
    <property type="entry name" value="MFS_dom"/>
</dbReference>
<dbReference type="GO" id="GO:0022857">
    <property type="term" value="F:transmembrane transporter activity"/>
    <property type="evidence" value="ECO:0007669"/>
    <property type="project" value="InterPro"/>
</dbReference>
<feature type="transmembrane region" description="Helical" evidence="6">
    <location>
        <begin position="176"/>
        <end position="195"/>
    </location>
</feature>
<evidence type="ECO:0000313" key="8">
    <source>
        <dbReference type="EMBL" id="RVX67903.1"/>
    </source>
</evidence>
<keyword evidence="2" id="KW-0813">Transport</keyword>
<comment type="subcellular location">
    <subcellularLocation>
        <location evidence="1">Membrane</location>
        <topology evidence="1">Multi-pass membrane protein</topology>
    </subcellularLocation>
</comment>
<feature type="domain" description="Major facilitator superfamily (MFS) profile" evidence="7">
    <location>
        <begin position="48"/>
        <end position="460"/>
    </location>
</feature>
<protein>
    <recommendedName>
        <fullName evidence="7">Major facilitator superfamily (MFS) profile domain-containing protein</fullName>
    </recommendedName>
</protein>
<feature type="transmembrane region" description="Helical" evidence="6">
    <location>
        <begin position="145"/>
        <end position="164"/>
    </location>
</feature>
<feature type="transmembrane region" description="Helical" evidence="6">
    <location>
        <begin position="315"/>
        <end position="334"/>
    </location>
</feature>
<dbReference type="InterPro" id="IPR036259">
    <property type="entry name" value="MFS_trans_sf"/>
</dbReference>
<dbReference type="PANTHER" id="PTHR43791:SF52">
    <property type="entry name" value="TRANSPORTER, PUTATIVE (AFU_ORTHOLOGUE AFUA_1G11820)-RELATED"/>
    <property type="match status" value="1"/>
</dbReference>
<dbReference type="OrthoDB" id="19923at2759"/>
<dbReference type="Gene3D" id="1.20.1250.20">
    <property type="entry name" value="MFS general substrate transporter like domains"/>
    <property type="match status" value="2"/>
</dbReference>
<keyword evidence="4 6" id="KW-1133">Transmembrane helix</keyword>
<dbReference type="GO" id="GO:0016020">
    <property type="term" value="C:membrane"/>
    <property type="evidence" value="ECO:0007669"/>
    <property type="project" value="UniProtKB-SubCell"/>
</dbReference>
<organism evidence="8 9">
    <name type="scientific">Exophiala mesophila</name>
    <name type="common">Black yeast-like fungus</name>
    <dbReference type="NCBI Taxonomy" id="212818"/>
    <lineage>
        <taxon>Eukaryota</taxon>
        <taxon>Fungi</taxon>
        <taxon>Dikarya</taxon>
        <taxon>Ascomycota</taxon>
        <taxon>Pezizomycotina</taxon>
        <taxon>Eurotiomycetes</taxon>
        <taxon>Chaetothyriomycetidae</taxon>
        <taxon>Chaetothyriales</taxon>
        <taxon>Herpotrichiellaceae</taxon>
        <taxon>Exophiala</taxon>
    </lineage>
</organism>
<feature type="transmembrane region" description="Helical" evidence="6">
    <location>
        <begin position="403"/>
        <end position="423"/>
    </location>
</feature>
<dbReference type="EMBL" id="NAJM01000043">
    <property type="protein sequence ID" value="RVX67903.1"/>
    <property type="molecule type" value="Genomic_DNA"/>
</dbReference>
<dbReference type="AlphaFoldDB" id="A0A438MVW5"/>
<feature type="transmembrane region" description="Helical" evidence="6">
    <location>
        <begin position="207"/>
        <end position="229"/>
    </location>
</feature>
<evidence type="ECO:0000259" key="7">
    <source>
        <dbReference type="PROSITE" id="PS50850"/>
    </source>
</evidence>
<dbReference type="Pfam" id="PF07690">
    <property type="entry name" value="MFS_1"/>
    <property type="match status" value="1"/>
</dbReference>
<feature type="transmembrane region" description="Helical" evidence="6">
    <location>
        <begin position="275"/>
        <end position="295"/>
    </location>
</feature>
<gene>
    <name evidence="8" type="ORF">B0A52_08508</name>
</gene>
<evidence type="ECO:0000256" key="3">
    <source>
        <dbReference type="ARBA" id="ARBA00022692"/>
    </source>
</evidence>
<reference evidence="8 9" key="1">
    <citation type="submission" date="2017-03" db="EMBL/GenBank/DDBJ databases">
        <title>Genomes of endolithic fungi from Antarctica.</title>
        <authorList>
            <person name="Coleine C."/>
            <person name="Masonjones S."/>
            <person name="Stajich J.E."/>
        </authorList>
    </citation>
    <scope>NUCLEOTIDE SEQUENCE [LARGE SCALE GENOMIC DNA]</scope>
    <source>
        <strain evidence="8 9">CCFEE 6314</strain>
    </source>
</reference>
<evidence type="ECO:0000256" key="5">
    <source>
        <dbReference type="ARBA" id="ARBA00023136"/>
    </source>
</evidence>
<evidence type="ECO:0000256" key="6">
    <source>
        <dbReference type="SAM" id="Phobius"/>
    </source>
</evidence>
<accession>A0A438MVW5</accession>
<evidence type="ECO:0000313" key="9">
    <source>
        <dbReference type="Proteomes" id="UP000288859"/>
    </source>
</evidence>
<comment type="caution">
    <text evidence="8">The sequence shown here is derived from an EMBL/GenBank/DDBJ whole genome shotgun (WGS) entry which is preliminary data.</text>
</comment>
<feature type="transmembrane region" description="Helical" evidence="6">
    <location>
        <begin position="341"/>
        <end position="358"/>
    </location>
</feature>
<evidence type="ECO:0000256" key="1">
    <source>
        <dbReference type="ARBA" id="ARBA00004141"/>
    </source>
</evidence>
<feature type="transmembrane region" description="Helical" evidence="6">
    <location>
        <begin position="370"/>
        <end position="391"/>
    </location>
</feature>
<dbReference type="VEuPathDB" id="FungiDB:PV10_08195"/>
<dbReference type="PROSITE" id="PS50850">
    <property type="entry name" value="MFS"/>
    <property type="match status" value="1"/>
</dbReference>
<proteinExistence type="predicted"/>
<dbReference type="InterPro" id="IPR011701">
    <property type="entry name" value="MFS"/>
</dbReference>
<sequence length="493" mass="55062">MADKTLNKSEIEDVPGQQQLDVVSLKEEIQEDDPVRVKKLLRKVDLHLVPILSLLFLCAFIDRINIGNARIQGLEADLNMSGQDYNIALFLFFVPYILLEVPCNMMLKRLRPSAFLATIIAGWGIVTVCQGLTQSFAGLVVCRVIIGALEAGFFPGCVYILTMYYRRHELQWRFNLFFSAAIIAGAFSGLLAYAIAHMSGIAGYGGWRWIFILEGIATVVVAVASYWIIPDWPETAKFLNEDERELLIRRLAADRSNAHMSHWNKKTAKRVFGDVKMWLGTAMYLGIVTTSYSGAFFTPTILRQLGWTSIRAQVMSIPIFIFATVCALSCAIASDKLKHRFGFIVFGCLVTTIGYVILLNMHRVTVGVRYFALFAIVGGGYIAQPICLVWMSNNMAGHYKVGVSSAVQVGLGNTGGIIASNMFVTSQAPEYPLGFGLGLGLVWFCVISSVAFLFWIKRENRLRDQGKRDYRYNLPEDEKSNLGDDHPSFRFTS</sequence>
<keyword evidence="3 6" id="KW-0812">Transmembrane</keyword>
<dbReference type="Proteomes" id="UP000288859">
    <property type="component" value="Unassembled WGS sequence"/>
</dbReference>
<dbReference type="PANTHER" id="PTHR43791">
    <property type="entry name" value="PERMEASE-RELATED"/>
    <property type="match status" value="1"/>
</dbReference>
<feature type="transmembrane region" description="Helical" evidence="6">
    <location>
        <begin position="46"/>
        <end position="66"/>
    </location>
</feature>
<dbReference type="FunFam" id="1.20.1250.20:FF:000068">
    <property type="entry name" value="MFS general substrate transporter"/>
    <property type="match status" value="1"/>
</dbReference>
<feature type="transmembrane region" description="Helical" evidence="6">
    <location>
        <begin position="435"/>
        <end position="456"/>
    </location>
</feature>
<dbReference type="SUPFAM" id="SSF103473">
    <property type="entry name" value="MFS general substrate transporter"/>
    <property type="match status" value="1"/>
</dbReference>
<evidence type="ECO:0000256" key="4">
    <source>
        <dbReference type="ARBA" id="ARBA00022989"/>
    </source>
</evidence>
<evidence type="ECO:0000256" key="2">
    <source>
        <dbReference type="ARBA" id="ARBA00022448"/>
    </source>
</evidence>
<name>A0A438MVW5_EXOME</name>
<feature type="transmembrane region" description="Helical" evidence="6">
    <location>
        <begin position="86"/>
        <end position="107"/>
    </location>
</feature>